<feature type="binding site" evidence="3">
    <location>
        <position position="251"/>
    </location>
    <ligand>
        <name>FAD</name>
        <dbReference type="ChEBI" id="CHEBI:57692"/>
    </ligand>
</feature>
<organism evidence="6 7">
    <name type="scientific">Penaeus vannamei</name>
    <name type="common">Whiteleg shrimp</name>
    <name type="synonym">Litopenaeus vannamei</name>
    <dbReference type="NCBI Taxonomy" id="6689"/>
    <lineage>
        <taxon>Eukaryota</taxon>
        <taxon>Metazoa</taxon>
        <taxon>Ecdysozoa</taxon>
        <taxon>Arthropoda</taxon>
        <taxon>Crustacea</taxon>
        <taxon>Multicrustacea</taxon>
        <taxon>Malacostraca</taxon>
        <taxon>Eumalacostraca</taxon>
        <taxon>Eucarida</taxon>
        <taxon>Decapoda</taxon>
        <taxon>Dendrobranchiata</taxon>
        <taxon>Penaeoidea</taxon>
        <taxon>Penaeidae</taxon>
        <taxon>Penaeus</taxon>
    </lineage>
</organism>
<dbReference type="Gene3D" id="3.50.50.60">
    <property type="entry name" value="FAD/NAD(P)-binding domain"/>
    <property type="match status" value="1"/>
</dbReference>
<dbReference type="EC" id="1.4.3.-" evidence="4"/>
<keyword evidence="7" id="KW-1185">Reference proteome</keyword>
<dbReference type="EMBL" id="QCYY01003095">
    <property type="protein sequence ID" value="ROT65348.1"/>
    <property type="molecule type" value="Genomic_DNA"/>
</dbReference>
<comment type="caution">
    <text evidence="6">The sequence shown here is derived from an EMBL/GenBank/DDBJ whole genome shotgun (WGS) entry which is preliminary data.</text>
</comment>
<reference evidence="6 7" key="1">
    <citation type="submission" date="2018-04" db="EMBL/GenBank/DDBJ databases">
        <authorList>
            <person name="Zhang X."/>
            <person name="Yuan J."/>
            <person name="Li F."/>
            <person name="Xiang J."/>
        </authorList>
    </citation>
    <scope>NUCLEOTIDE SEQUENCE [LARGE SCALE GENOMIC DNA]</scope>
    <source>
        <tissue evidence="6">Muscle</tissue>
    </source>
</reference>
<evidence type="ECO:0000256" key="2">
    <source>
        <dbReference type="ARBA" id="ARBA00023002"/>
    </source>
</evidence>
<proteinExistence type="inferred from homology"/>
<feature type="binding site" evidence="3">
    <location>
        <begin position="67"/>
        <end position="68"/>
    </location>
    <ligand>
        <name>FAD</name>
        <dbReference type="ChEBI" id="CHEBI:57692"/>
    </ligand>
</feature>
<dbReference type="Proteomes" id="UP000283509">
    <property type="component" value="Unassembled WGS sequence"/>
</dbReference>
<dbReference type="InterPro" id="IPR002937">
    <property type="entry name" value="Amino_oxidase"/>
</dbReference>
<dbReference type="SUPFAM" id="SSF51905">
    <property type="entry name" value="FAD/NAD(P)-binding domain"/>
    <property type="match status" value="1"/>
</dbReference>
<dbReference type="OrthoDB" id="5046242at2759"/>
<dbReference type="InterPro" id="IPR036188">
    <property type="entry name" value="FAD/NAD-bd_sf"/>
</dbReference>
<dbReference type="PANTHER" id="PTHR10742">
    <property type="entry name" value="FLAVIN MONOAMINE OXIDASE"/>
    <property type="match status" value="1"/>
</dbReference>
<evidence type="ECO:0000256" key="3">
    <source>
        <dbReference type="PIRSR" id="PIRSR601613-1"/>
    </source>
</evidence>
<keyword evidence="2 4" id="KW-0560">Oxidoreductase</keyword>
<feature type="binding site" evidence="3">
    <location>
        <position position="374"/>
    </location>
    <ligand>
        <name>substrate</name>
    </ligand>
</feature>
<comment type="similarity">
    <text evidence="4">Belongs to the flavin monoamine oxidase family.</text>
</comment>
<dbReference type="InterPro" id="IPR050281">
    <property type="entry name" value="Flavin_monoamine_oxidase"/>
</dbReference>
<evidence type="ECO:0000256" key="1">
    <source>
        <dbReference type="ARBA" id="ARBA00001974"/>
    </source>
</evidence>
<comment type="cofactor">
    <cofactor evidence="1 4">
        <name>FAD</name>
        <dbReference type="ChEBI" id="CHEBI:57692"/>
    </cofactor>
</comment>
<dbReference type="PANTHER" id="PTHR10742:SF416">
    <property type="entry name" value="SPERMINE OXIDASE"/>
    <property type="match status" value="1"/>
</dbReference>
<dbReference type="PRINTS" id="PR00757">
    <property type="entry name" value="AMINEOXDASEF"/>
</dbReference>
<dbReference type="AlphaFoldDB" id="A0A423SM58"/>
<accession>A0A423SM58</accession>
<feature type="domain" description="Amine oxidase" evidence="5">
    <location>
        <begin position="46"/>
        <end position="446"/>
    </location>
</feature>
<dbReference type="SUPFAM" id="SSF54373">
    <property type="entry name" value="FAD-linked reductases, C-terminal domain"/>
    <property type="match status" value="1"/>
</dbReference>
<dbReference type="Gene3D" id="3.90.660.10">
    <property type="match status" value="1"/>
</dbReference>
<name>A0A423SM58_PENVA</name>
<evidence type="ECO:0000313" key="6">
    <source>
        <dbReference type="EMBL" id="ROT65348.1"/>
    </source>
</evidence>
<sequence>MLRSKPLPPKIQKFSAYVCDPFVNTYDSQWLANAELADVVVVGGGVAGLSAMKTLLTNGVSNAVLLEAQDYVGGRVRTHREGDILTEDGAEWIHGGETNRLYGLAQELKGLTQPLPDSDYDFRLRTQTGGNADENGYDTASKLYEVCEKNSVLKKYLKFGYGKCYADRFDKQYTRYEGKEQEREAWRHYLEMWVNKDTGLSDWNDQSAKDADYFTDWGNDQWNQWADGYDTLVNYLMKDIPESKVKLSSPVCRIFWGNKVEGGSLGGRVLVVTADEVSYLANHVITTVSVGVLKKRHAEIFTPALKKSYRKALAVTNLGIADKVQLGWDSAWWGPNPLSLQIIFTESLPAEMSWLEGVMEFMTIHQQPTMCQAFVTGEYAQAMEALPEETVKQHAVWLLANATGQEVPEPTFFRRTQWGLDEFMEGSYQSYVTVNGARRILKNRKPLSKPALRKRKPVRLSQSLCGFSQKNI</sequence>
<protein>
    <recommendedName>
        <fullName evidence="4">Amine oxidase</fullName>
        <ecNumber evidence="4">1.4.3.-</ecNumber>
    </recommendedName>
</protein>
<keyword evidence="4" id="KW-0274">FAD</keyword>
<dbReference type="GO" id="GO:0046592">
    <property type="term" value="F:polyamine oxidase activity"/>
    <property type="evidence" value="ECO:0007669"/>
    <property type="project" value="TreeGrafter"/>
</dbReference>
<dbReference type="InterPro" id="IPR001613">
    <property type="entry name" value="Flavin_amine_oxidase"/>
</dbReference>
<dbReference type="Pfam" id="PF01593">
    <property type="entry name" value="Amino_oxidase"/>
    <property type="match status" value="1"/>
</dbReference>
<reference evidence="6 7" key="2">
    <citation type="submission" date="2019-01" db="EMBL/GenBank/DDBJ databases">
        <title>The decoding of complex shrimp genome reveals the adaptation for benthos swimmer, frequently molting mechanism and breeding impact on genome.</title>
        <authorList>
            <person name="Sun Y."/>
            <person name="Gao Y."/>
            <person name="Yu Y."/>
        </authorList>
    </citation>
    <scope>NUCLEOTIDE SEQUENCE [LARGE SCALE GENOMIC DNA]</scope>
    <source>
        <tissue evidence="6">Muscle</tissue>
    </source>
</reference>
<evidence type="ECO:0000259" key="5">
    <source>
        <dbReference type="Pfam" id="PF01593"/>
    </source>
</evidence>
<dbReference type="GO" id="GO:0008131">
    <property type="term" value="F:primary methylamine oxidase activity"/>
    <property type="evidence" value="ECO:0007669"/>
    <property type="project" value="UniProtKB-ARBA"/>
</dbReference>
<gene>
    <name evidence="6" type="ORF">C7M84_016681</name>
</gene>
<keyword evidence="4" id="KW-0285">Flavoprotein</keyword>
<evidence type="ECO:0000313" key="7">
    <source>
        <dbReference type="Proteomes" id="UP000283509"/>
    </source>
</evidence>
<evidence type="ECO:0000256" key="4">
    <source>
        <dbReference type="RuleBase" id="RU362067"/>
    </source>
</evidence>